<evidence type="ECO:0000256" key="3">
    <source>
        <dbReference type="ARBA" id="ARBA00023180"/>
    </source>
</evidence>
<evidence type="ECO:0000256" key="2">
    <source>
        <dbReference type="ARBA" id="ARBA00022729"/>
    </source>
</evidence>
<keyword evidence="8" id="KW-1185">Reference proteome</keyword>
<feature type="domain" description="Wall-associated receptor kinase galacturonan-binding" evidence="5">
    <location>
        <begin position="267"/>
        <end position="336"/>
    </location>
</feature>
<dbReference type="Pfam" id="PF14380">
    <property type="entry name" value="WAK_assoc"/>
    <property type="match status" value="1"/>
</dbReference>
<dbReference type="AlphaFoldDB" id="A0A0E0FFY5"/>
<feature type="domain" description="Wall-associated receptor kinase C-terminal" evidence="6">
    <location>
        <begin position="194"/>
        <end position="246"/>
    </location>
</feature>
<dbReference type="Gramene" id="ONIVA01G02710.1">
    <property type="protein sequence ID" value="ONIVA01G02710.1"/>
    <property type="gene ID" value="ONIVA01G02710"/>
</dbReference>
<dbReference type="Pfam" id="PF13947">
    <property type="entry name" value="GUB_WAK_bind"/>
    <property type="match status" value="3"/>
</dbReference>
<keyword evidence="3" id="KW-0325">Glycoprotein</keyword>
<evidence type="ECO:0000313" key="7">
    <source>
        <dbReference type="EnsemblPlants" id="ONIVA01G02710.1"/>
    </source>
</evidence>
<evidence type="ECO:0000259" key="6">
    <source>
        <dbReference type="Pfam" id="PF14380"/>
    </source>
</evidence>
<dbReference type="GO" id="GO:0016020">
    <property type="term" value="C:membrane"/>
    <property type="evidence" value="ECO:0007669"/>
    <property type="project" value="UniProtKB-SubCell"/>
</dbReference>
<dbReference type="STRING" id="4536.A0A0E0FFY5"/>
<evidence type="ECO:0000313" key="8">
    <source>
        <dbReference type="Proteomes" id="UP000006591"/>
    </source>
</evidence>
<reference evidence="7" key="1">
    <citation type="submission" date="2015-04" db="UniProtKB">
        <authorList>
            <consortium name="EnsemblPlants"/>
        </authorList>
    </citation>
    <scope>IDENTIFICATION</scope>
    <source>
        <strain evidence="7">SL10</strain>
    </source>
</reference>
<evidence type="ECO:0000256" key="1">
    <source>
        <dbReference type="ARBA" id="ARBA00004167"/>
    </source>
</evidence>
<evidence type="ECO:0008006" key="9">
    <source>
        <dbReference type="Google" id="ProtNLM"/>
    </source>
</evidence>
<protein>
    <recommendedName>
        <fullName evidence="9">Wall-associated receptor kinase galacturonan-binding domain-containing protein</fullName>
    </recommendedName>
</protein>
<sequence length="766" mass="83845">MHPTLLCLPLLASLLLLCHPARAECEPATCGNLTVRYPFWVGGPDLNRSSSAISCGHPAFEVWCTGGVASLRGSQILVLSIDYNSSSFVAAHKRVADGGDGVCRTDFNISSSLALSPFTISSSNLAICFLYSCNGTEPPEIDGLVNATIPSCSKPIYAYLGGSYDRDKPPAIQAGNCTYSYLPVLWPDSPANLTAGANYSPQFKKGFVLEWQKNGFGDCDACNATGGQCRYINDSAAAFACLCSDGKLRRSTCPAAAADAQGGGEGCKAGRCGNVSILQPFGLVTEQDEETSCRWFGFQVTCNDSIPYLGYPRKNRQFKFQIIDIFYSNSSLLVTDVQKMDDFDSSSDCHVPRSNTSSKLGLPFSISPVNKKLVFYNCTEPPTAAERRVLGLVGTKCRNNTYARLEERYNESVRFLEGCDAVIVPVRGRYGDANASNYEQLISDGFLLTWQPPQQQSAIGTPKTRTRGRRSFAYPRSNISSPHRHVPESFNHIIPSILPQTSQAITNSEIPLFSPSVSMAPSFFFALVVVSAWWTAFMLAVAAREAEERGSGCPTKCGNLNISSPFWITQSQMDRPCGPLDFQVDCNQSTGVGTLRTSSIFGFQIINISYGERTLLALDRRKLDDLTSLNRCQIPSWNTSAKLAVPFRISSAANLDLVFYNCTKAPPAERHEQLGLVETRCRNNSFARLGERYDDRSNYDAYYLEGCRATFLPVLEPPGSEANASRYVELVRGGFLITWGNLPPPELPVTSSGKFTLPETIRIKFV</sequence>
<dbReference type="InterPro" id="IPR032872">
    <property type="entry name" value="WAK_assoc_C"/>
</dbReference>
<organism evidence="7">
    <name type="scientific">Oryza nivara</name>
    <name type="common">Indian wild rice</name>
    <name type="synonym">Oryza sativa f. spontanea</name>
    <dbReference type="NCBI Taxonomy" id="4536"/>
    <lineage>
        <taxon>Eukaryota</taxon>
        <taxon>Viridiplantae</taxon>
        <taxon>Streptophyta</taxon>
        <taxon>Embryophyta</taxon>
        <taxon>Tracheophyta</taxon>
        <taxon>Spermatophyta</taxon>
        <taxon>Magnoliopsida</taxon>
        <taxon>Liliopsida</taxon>
        <taxon>Poales</taxon>
        <taxon>Poaceae</taxon>
        <taxon>BOP clade</taxon>
        <taxon>Oryzoideae</taxon>
        <taxon>Oryzeae</taxon>
        <taxon>Oryzinae</taxon>
        <taxon>Oryza</taxon>
    </lineage>
</organism>
<evidence type="ECO:0000259" key="5">
    <source>
        <dbReference type="Pfam" id="PF13947"/>
    </source>
</evidence>
<feature type="domain" description="Wall-associated receptor kinase galacturonan-binding" evidence="5">
    <location>
        <begin position="25"/>
        <end position="89"/>
    </location>
</feature>
<dbReference type="PANTHER" id="PTHR33138">
    <property type="entry name" value="OS01G0690200 PROTEIN"/>
    <property type="match status" value="1"/>
</dbReference>
<dbReference type="InterPro" id="IPR025287">
    <property type="entry name" value="WAK_GUB"/>
</dbReference>
<accession>A0A0E0FFY5</accession>
<dbReference type="eggNOG" id="KOG1187">
    <property type="taxonomic scope" value="Eukaryota"/>
</dbReference>
<dbReference type="Proteomes" id="UP000006591">
    <property type="component" value="Chromosome 1"/>
</dbReference>
<reference evidence="7" key="2">
    <citation type="submission" date="2018-04" db="EMBL/GenBank/DDBJ databases">
        <title>OnivRS2 (Oryza nivara Reference Sequence Version 2).</title>
        <authorList>
            <person name="Zhang J."/>
            <person name="Kudrna D."/>
            <person name="Lee S."/>
            <person name="Talag J."/>
            <person name="Rajasekar S."/>
            <person name="Welchert J."/>
            <person name="Hsing Y.-I."/>
            <person name="Wing R.A."/>
        </authorList>
    </citation>
    <scope>NUCLEOTIDE SEQUENCE [LARGE SCALE GENOMIC DNA]</scope>
</reference>
<dbReference type="GO" id="GO:0030247">
    <property type="term" value="F:polysaccharide binding"/>
    <property type="evidence" value="ECO:0007669"/>
    <property type="project" value="InterPro"/>
</dbReference>
<comment type="subcellular location">
    <subcellularLocation>
        <location evidence="1">Membrane</location>
        <topology evidence="1">Single-pass membrane protein</topology>
    </subcellularLocation>
</comment>
<dbReference type="EnsemblPlants" id="ONIVA01G02710.1">
    <property type="protein sequence ID" value="ONIVA01G02710.1"/>
    <property type="gene ID" value="ONIVA01G02710"/>
</dbReference>
<proteinExistence type="predicted"/>
<feature type="signal peptide" evidence="4">
    <location>
        <begin position="1"/>
        <end position="23"/>
    </location>
</feature>
<dbReference type="PANTHER" id="PTHR33138:SF9">
    <property type="entry name" value="OS01G0136500 PROTEIN"/>
    <property type="match status" value="1"/>
</dbReference>
<evidence type="ECO:0000256" key="4">
    <source>
        <dbReference type="SAM" id="SignalP"/>
    </source>
</evidence>
<feature type="chain" id="PRO_5002359177" description="Wall-associated receptor kinase galacturonan-binding domain-containing protein" evidence="4">
    <location>
        <begin position="24"/>
        <end position="766"/>
    </location>
</feature>
<dbReference type="OMA" id="YEELMIV"/>
<keyword evidence="2 4" id="KW-0732">Signal</keyword>
<dbReference type="HOGENOM" id="CLU_409631_0_0_1"/>
<name>A0A0E0FFY5_ORYNI</name>
<feature type="domain" description="Wall-associated receptor kinase galacturonan-binding" evidence="5">
    <location>
        <begin position="553"/>
        <end position="616"/>
    </location>
</feature>